<dbReference type="Gene3D" id="3.40.50.12760">
    <property type="match status" value="1"/>
</dbReference>
<feature type="domain" description="Ribosomal RNA methyltransferase FtsJ" evidence="1">
    <location>
        <begin position="83"/>
        <end position="288"/>
    </location>
</feature>
<dbReference type="AlphaFoldDB" id="A0A6C0HZQ4"/>
<dbReference type="SUPFAM" id="SSF53335">
    <property type="entry name" value="S-adenosyl-L-methionine-dependent methyltransferases"/>
    <property type="match status" value="1"/>
</dbReference>
<dbReference type="InterPro" id="IPR050851">
    <property type="entry name" value="mRNA_Cap_2O-Ribose_MeTrfase"/>
</dbReference>
<evidence type="ECO:0000259" key="1">
    <source>
        <dbReference type="Pfam" id="PF01728"/>
    </source>
</evidence>
<dbReference type="GO" id="GO:0004483">
    <property type="term" value="F:methyltransferase cap1 activity"/>
    <property type="evidence" value="ECO:0007669"/>
    <property type="project" value="UniProtKB-ARBA"/>
</dbReference>
<dbReference type="PANTHER" id="PTHR16121:SF0">
    <property type="entry name" value="CAP-SPECIFIC MRNA (NUCLEOSIDE-2'-O-)-METHYLTRANSFERASE 1"/>
    <property type="match status" value="1"/>
</dbReference>
<dbReference type="GO" id="GO:0006370">
    <property type="term" value="P:7-methylguanosine mRNA capping"/>
    <property type="evidence" value="ECO:0007669"/>
    <property type="project" value="TreeGrafter"/>
</dbReference>
<dbReference type="GO" id="GO:0005634">
    <property type="term" value="C:nucleus"/>
    <property type="evidence" value="ECO:0007669"/>
    <property type="project" value="TreeGrafter"/>
</dbReference>
<accession>A0A6C0HZQ4</accession>
<reference evidence="2" key="1">
    <citation type="journal article" date="2020" name="Nature">
        <title>Giant virus diversity and host interactions through global metagenomics.</title>
        <authorList>
            <person name="Schulz F."/>
            <person name="Roux S."/>
            <person name="Paez-Espino D."/>
            <person name="Jungbluth S."/>
            <person name="Walsh D.A."/>
            <person name="Denef V.J."/>
            <person name="McMahon K.D."/>
            <person name="Konstantinidis K.T."/>
            <person name="Eloe-Fadrosh E.A."/>
            <person name="Kyrpides N.C."/>
            <person name="Woyke T."/>
        </authorList>
    </citation>
    <scope>NUCLEOTIDE SEQUENCE</scope>
    <source>
        <strain evidence="2">GVMAG-M-3300023184-182</strain>
    </source>
</reference>
<protein>
    <recommendedName>
        <fullName evidence="1">Ribosomal RNA methyltransferase FtsJ domain-containing protein</fullName>
    </recommendedName>
</protein>
<name>A0A6C0HZQ4_9ZZZZ</name>
<sequence length="397" mass="46217">MTYYLLPRSNINLYKNISYLPTDESPPIFISNSLANYLYIIKENIDNKEQQWDIYKKYTNPFEYIHSIVPFRKKCVSKHKPLSRSYFKMVELCQLFSLININLPEINTFHLAEGPGGFIEAIARKRTSIKGKTVDKYYGMTLLDNKEDVNIPSWKKSADFLKEFENNVILENGIDGTGNILSLENFTYVSRKYGSSMDIVTADGGFDFSMDFNQQEIMIGKLLFSQIAFAVCLQKKGGSFILKIFDCFMQHTVDLLELLASFYEKTYIVKPQTSRYANSEKYIVCTGFLYNNSNDFYSYFYECFENIVSINDKNCLRFLKSQTNYVFLQKLEEYNAIFGQKQIQNIHYTFALMDNKGKSEKIDSLIKINIKKSVDWCIKHGINYNVFSVNSNIFITI</sequence>
<proteinExistence type="predicted"/>
<dbReference type="Pfam" id="PF01728">
    <property type="entry name" value="FtsJ"/>
    <property type="match status" value="1"/>
</dbReference>
<evidence type="ECO:0000313" key="2">
    <source>
        <dbReference type="EMBL" id="QHT85637.1"/>
    </source>
</evidence>
<dbReference type="PANTHER" id="PTHR16121">
    <property type="entry name" value="CAP-SPECIFIC MRNA (NUCLEOSIDE-2'-O-)-METHYLTRANSFERASE 1-RELATED"/>
    <property type="match status" value="1"/>
</dbReference>
<dbReference type="GO" id="GO:0005737">
    <property type="term" value="C:cytoplasm"/>
    <property type="evidence" value="ECO:0007669"/>
    <property type="project" value="TreeGrafter"/>
</dbReference>
<dbReference type="GO" id="GO:0032259">
    <property type="term" value="P:methylation"/>
    <property type="evidence" value="ECO:0007669"/>
    <property type="project" value="InterPro"/>
</dbReference>
<dbReference type="InterPro" id="IPR029063">
    <property type="entry name" value="SAM-dependent_MTases_sf"/>
</dbReference>
<dbReference type="InterPro" id="IPR002877">
    <property type="entry name" value="RNA_MeTrfase_FtsJ_dom"/>
</dbReference>
<organism evidence="2">
    <name type="scientific">viral metagenome</name>
    <dbReference type="NCBI Taxonomy" id="1070528"/>
    <lineage>
        <taxon>unclassified sequences</taxon>
        <taxon>metagenomes</taxon>
        <taxon>organismal metagenomes</taxon>
    </lineage>
</organism>
<dbReference type="EMBL" id="MN740043">
    <property type="protein sequence ID" value="QHT85637.1"/>
    <property type="molecule type" value="Genomic_DNA"/>
</dbReference>